<keyword evidence="2" id="KW-1185">Reference proteome</keyword>
<accession>A0A1I5G4A4</accession>
<proteinExistence type="predicted"/>
<protein>
    <recommendedName>
        <fullName evidence="3">DUF1326 domain-containing protein</fullName>
    </recommendedName>
</protein>
<dbReference type="Proteomes" id="UP000199614">
    <property type="component" value="Unassembled WGS sequence"/>
</dbReference>
<dbReference type="OrthoDB" id="9802256at2"/>
<evidence type="ECO:0000313" key="2">
    <source>
        <dbReference type="Proteomes" id="UP000199614"/>
    </source>
</evidence>
<gene>
    <name evidence="1" type="ORF">SAMN05216207_104320</name>
</gene>
<evidence type="ECO:0008006" key="3">
    <source>
        <dbReference type="Google" id="ProtNLM"/>
    </source>
</evidence>
<dbReference type="InterPro" id="IPR009758">
    <property type="entry name" value="DUF1326"/>
</dbReference>
<evidence type="ECO:0000313" key="1">
    <source>
        <dbReference type="EMBL" id="SFO30878.1"/>
    </source>
</evidence>
<dbReference type="STRING" id="260086.SAMN05216207_104320"/>
<reference evidence="1 2" key="1">
    <citation type="submission" date="2016-10" db="EMBL/GenBank/DDBJ databases">
        <authorList>
            <person name="de Groot N.N."/>
        </authorList>
    </citation>
    <scope>NUCLEOTIDE SEQUENCE [LARGE SCALE GENOMIC DNA]</scope>
    <source>
        <strain evidence="1 2">CGMCC 4.1877</strain>
    </source>
</reference>
<organism evidence="1 2">
    <name type="scientific">Pseudonocardia ammonioxydans</name>
    <dbReference type="NCBI Taxonomy" id="260086"/>
    <lineage>
        <taxon>Bacteria</taxon>
        <taxon>Bacillati</taxon>
        <taxon>Actinomycetota</taxon>
        <taxon>Actinomycetes</taxon>
        <taxon>Pseudonocardiales</taxon>
        <taxon>Pseudonocardiaceae</taxon>
        <taxon>Pseudonocardia</taxon>
    </lineage>
</organism>
<dbReference type="AlphaFoldDB" id="A0A1I5G4A4"/>
<sequence length="199" mass="21015">MGYDIRGRLCEICSCAVYCPCWGGDDPDGGTCNFTWVFHFDSGHVDGVEVAGLNMGFVGHVPGNALDGDVRLLVVVDDHASPRQEQALLAAFTGRLGGPLADLADLVGEVVAVERAPIEFDVAEGTGKVRVGGRFEGEVEGQRSPNGNPTQLVDTVLSPVLGSPAYPGRVNRFALTAGDRGFDFPARSSTQSEFHHVSA</sequence>
<name>A0A1I5G4A4_PSUAM</name>
<dbReference type="RefSeq" id="WP_093352924.1">
    <property type="nucleotide sequence ID" value="NZ_FOUY01000043.1"/>
</dbReference>
<dbReference type="EMBL" id="FOUY01000043">
    <property type="protein sequence ID" value="SFO30878.1"/>
    <property type="molecule type" value="Genomic_DNA"/>
</dbReference>
<dbReference type="Pfam" id="PF07040">
    <property type="entry name" value="DUF1326"/>
    <property type="match status" value="1"/>
</dbReference>